<name>A0A0K1QBH0_9BACT</name>
<protein>
    <recommendedName>
        <fullName evidence="5">Lipoprotein</fullName>
    </recommendedName>
</protein>
<gene>
    <name evidence="3" type="ORF">AKJ09_09413</name>
</gene>
<dbReference type="PROSITE" id="PS51257">
    <property type="entry name" value="PROKAR_LIPOPROTEIN"/>
    <property type="match status" value="1"/>
</dbReference>
<reference evidence="3 4" key="1">
    <citation type="submission" date="2015-08" db="EMBL/GenBank/DDBJ databases">
        <authorList>
            <person name="Babu N.S."/>
            <person name="Beckwith C.J."/>
            <person name="Beseler K.G."/>
            <person name="Brison A."/>
            <person name="Carone J.V."/>
            <person name="Caskin T.P."/>
            <person name="Diamond M."/>
            <person name="Durham M.E."/>
            <person name="Foxe J.M."/>
            <person name="Go M."/>
            <person name="Henderson B.A."/>
            <person name="Jones I.B."/>
            <person name="McGettigan J.A."/>
            <person name="Micheletti S.J."/>
            <person name="Nasrallah M.E."/>
            <person name="Ortiz D."/>
            <person name="Piller C.R."/>
            <person name="Privatt S.R."/>
            <person name="Schneider S.L."/>
            <person name="Sharp S."/>
            <person name="Smith T.C."/>
            <person name="Stanton J.D."/>
            <person name="Ullery H.E."/>
            <person name="Wilson R.J."/>
            <person name="Serrano M.G."/>
            <person name="Buck G."/>
            <person name="Lee V."/>
            <person name="Wang Y."/>
            <person name="Carvalho R."/>
            <person name="Voegtly L."/>
            <person name="Shi R."/>
            <person name="Duckworth R."/>
            <person name="Johnson A."/>
            <person name="Loviza R."/>
            <person name="Walstead R."/>
            <person name="Shah Z."/>
            <person name="Kiflezghi M."/>
            <person name="Wade K."/>
            <person name="Ball S.L."/>
            <person name="Bradley K.W."/>
            <person name="Asai D.J."/>
            <person name="Bowman C.A."/>
            <person name="Russell D.A."/>
            <person name="Pope W.H."/>
            <person name="Jacobs-Sera D."/>
            <person name="Hendrix R.W."/>
            <person name="Hatfull G.F."/>
        </authorList>
    </citation>
    <scope>NUCLEOTIDE SEQUENCE [LARGE SCALE GENOMIC DNA]</scope>
    <source>
        <strain evidence="3 4">DSM 27648</strain>
    </source>
</reference>
<dbReference type="EMBL" id="CP012333">
    <property type="protein sequence ID" value="AKV02750.1"/>
    <property type="molecule type" value="Genomic_DNA"/>
</dbReference>
<evidence type="ECO:0008006" key="5">
    <source>
        <dbReference type="Google" id="ProtNLM"/>
    </source>
</evidence>
<keyword evidence="4" id="KW-1185">Reference proteome</keyword>
<evidence type="ECO:0000313" key="4">
    <source>
        <dbReference type="Proteomes" id="UP000064967"/>
    </source>
</evidence>
<keyword evidence="2" id="KW-0732">Signal</keyword>
<dbReference type="KEGG" id="llu:AKJ09_09413"/>
<proteinExistence type="predicted"/>
<evidence type="ECO:0000313" key="3">
    <source>
        <dbReference type="EMBL" id="AKV02750.1"/>
    </source>
</evidence>
<organism evidence="3 4">
    <name type="scientific">Labilithrix luteola</name>
    <dbReference type="NCBI Taxonomy" id="1391654"/>
    <lineage>
        <taxon>Bacteria</taxon>
        <taxon>Pseudomonadati</taxon>
        <taxon>Myxococcota</taxon>
        <taxon>Polyangia</taxon>
        <taxon>Polyangiales</taxon>
        <taxon>Labilitrichaceae</taxon>
        <taxon>Labilithrix</taxon>
    </lineage>
</organism>
<dbReference type="STRING" id="1391654.AKJ09_09413"/>
<evidence type="ECO:0000256" key="2">
    <source>
        <dbReference type="SAM" id="SignalP"/>
    </source>
</evidence>
<accession>A0A0K1QBH0</accession>
<feature type="signal peptide" evidence="2">
    <location>
        <begin position="1"/>
        <end position="28"/>
    </location>
</feature>
<feature type="region of interest" description="Disordered" evidence="1">
    <location>
        <begin position="35"/>
        <end position="57"/>
    </location>
</feature>
<dbReference type="AlphaFoldDB" id="A0A0K1QBH0"/>
<feature type="chain" id="PRO_5005466924" description="Lipoprotein" evidence="2">
    <location>
        <begin position="29"/>
        <end position="196"/>
    </location>
</feature>
<sequence length="196" mass="19557">MATANLRTLVTAAIASAVAAVFVFGAFACGPPGPRDVVPEPQTPRADADAGAAPSNDVTAGSEGYAYVARLPHGAIGLVGTKQLRLEEASALVDRLAGELEACAARKEAQGTLSQGAASLVVVANANGTAAVSDLKLAPGGPVAADALECLVAPARAMAFPVTTSTALRALAIEATWNPIGHARSATDAGRPQLDH</sequence>
<evidence type="ECO:0000256" key="1">
    <source>
        <dbReference type="SAM" id="MobiDB-lite"/>
    </source>
</evidence>
<dbReference type="Proteomes" id="UP000064967">
    <property type="component" value="Chromosome"/>
</dbReference>